<dbReference type="PANTHER" id="PTHR44846">
    <property type="entry name" value="MANNOSYL-D-GLYCERATE TRANSPORT/METABOLISM SYSTEM REPRESSOR MNGR-RELATED"/>
    <property type="match status" value="1"/>
</dbReference>
<sequence length="88" mass="9995">MPTQPDYVRISDAYAAAIVAGTLKPGDKLPSIAEMTERYKVGATTIKMVLVRLEARRLVRRHQGKGTFVEPRDRWLLPDDEDEPMIEI</sequence>
<dbReference type="EMBL" id="JACHJW010000001">
    <property type="protein sequence ID" value="MBB4961542.1"/>
    <property type="molecule type" value="Genomic_DNA"/>
</dbReference>
<evidence type="ECO:0000259" key="4">
    <source>
        <dbReference type="PROSITE" id="PS50949"/>
    </source>
</evidence>
<dbReference type="GO" id="GO:0003677">
    <property type="term" value="F:DNA binding"/>
    <property type="evidence" value="ECO:0007669"/>
    <property type="project" value="UniProtKB-KW"/>
</dbReference>
<organism evidence="5 6">
    <name type="scientific">Micromonospora polyrhachis</name>
    <dbReference type="NCBI Taxonomy" id="1282883"/>
    <lineage>
        <taxon>Bacteria</taxon>
        <taxon>Bacillati</taxon>
        <taxon>Actinomycetota</taxon>
        <taxon>Actinomycetes</taxon>
        <taxon>Micromonosporales</taxon>
        <taxon>Micromonosporaceae</taxon>
        <taxon>Micromonospora</taxon>
    </lineage>
</organism>
<dbReference type="PANTHER" id="PTHR44846:SF1">
    <property type="entry name" value="MANNOSYL-D-GLYCERATE TRANSPORT_METABOLISM SYSTEM REPRESSOR MNGR-RELATED"/>
    <property type="match status" value="1"/>
</dbReference>
<dbReference type="SMART" id="SM00345">
    <property type="entry name" value="HTH_GNTR"/>
    <property type="match status" value="1"/>
</dbReference>
<proteinExistence type="predicted"/>
<keyword evidence="1" id="KW-0805">Transcription regulation</keyword>
<dbReference type="InterPro" id="IPR000524">
    <property type="entry name" value="Tscrpt_reg_HTH_GntR"/>
</dbReference>
<dbReference type="InterPro" id="IPR050679">
    <property type="entry name" value="Bact_HTH_transcr_reg"/>
</dbReference>
<gene>
    <name evidence="5" type="ORF">FHR38_005275</name>
</gene>
<dbReference type="RefSeq" id="WP_184537128.1">
    <property type="nucleotide sequence ID" value="NZ_JACHJW010000001.1"/>
</dbReference>
<evidence type="ECO:0000313" key="6">
    <source>
        <dbReference type="Proteomes" id="UP000578819"/>
    </source>
</evidence>
<keyword evidence="6" id="KW-1185">Reference proteome</keyword>
<dbReference type="AlphaFoldDB" id="A0A7W7SWB0"/>
<protein>
    <submittedName>
        <fullName evidence="5">DNA-binding GntR family transcriptional regulator</fullName>
    </submittedName>
</protein>
<evidence type="ECO:0000313" key="5">
    <source>
        <dbReference type="EMBL" id="MBB4961542.1"/>
    </source>
</evidence>
<dbReference type="InterPro" id="IPR036388">
    <property type="entry name" value="WH-like_DNA-bd_sf"/>
</dbReference>
<name>A0A7W7SWB0_9ACTN</name>
<accession>A0A7W7SWB0</accession>
<reference evidence="5 6" key="1">
    <citation type="submission" date="2020-08" db="EMBL/GenBank/DDBJ databases">
        <title>Sequencing the genomes of 1000 actinobacteria strains.</title>
        <authorList>
            <person name="Klenk H.-P."/>
        </authorList>
    </citation>
    <scope>NUCLEOTIDE SEQUENCE [LARGE SCALE GENOMIC DNA]</scope>
    <source>
        <strain evidence="5 6">DSM 45886</strain>
    </source>
</reference>
<dbReference type="Gene3D" id="1.10.10.10">
    <property type="entry name" value="Winged helix-like DNA-binding domain superfamily/Winged helix DNA-binding domain"/>
    <property type="match status" value="1"/>
</dbReference>
<keyword evidence="2 5" id="KW-0238">DNA-binding</keyword>
<dbReference type="Proteomes" id="UP000578819">
    <property type="component" value="Unassembled WGS sequence"/>
</dbReference>
<dbReference type="CDD" id="cd07377">
    <property type="entry name" value="WHTH_GntR"/>
    <property type="match status" value="1"/>
</dbReference>
<dbReference type="GO" id="GO:0045892">
    <property type="term" value="P:negative regulation of DNA-templated transcription"/>
    <property type="evidence" value="ECO:0007669"/>
    <property type="project" value="TreeGrafter"/>
</dbReference>
<dbReference type="GO" id="GO:0003700">
    <property type="term" value="F:DNA-binding transcription factor activity"/>
    <property type="evidence" value="ECO:0007669"/>
    <property type="project" value="InterPro"/>
</dbReference>
<feature type="domain" description="HTH gntR-type" evidence="4">
    <location>
        <begin position="4"/>
        <end position="72"/>
    </location>
</feature>
<evidence type="ECO:0000256" key="2">
    <source>
        <dbReference type="ARBA" id="ARBA00023125"/>
    </source>
</evidence>
<dbReference type="PROSITE" id="PS50949">
    <property type="entry name" value="HTH_GNTR"/>
    <property type="match status" value="1"/>
</dbReference>
<dbReference type="Pfam" id="PF00392">
    <property type="entry name" value="GntR"/>
    <property type="match status" value="1"/>
</dbReference>
<comment type="caution">
    <text evidence="5">The sequence shown here is derived from an EMBL/GenBank/DDBJ whole genome shotgun (WGS) entry which is preliminary data.</text>
</comment>
<evidence type="ECO:0000256" key="1">
    <source>
        <dbReference type="ARBA" id="ARBA00023015"/>
    </source>
</evidence>
<keyword evidence="3" id="KW-0804">Transcription</keyword>
<evidence type="ECO:0000256" key="3">
    <source>
        <dbReference type="ARBA" id="ARBA00023163"/>
    </source>
</evidence>
<dbReference type="InterPro" id="IPR036390">
    <property type="entry name" value="WH_DNA-bd_sf"/>
</dbReference>
<dbReference type="SUPFAM" id="SSF46785">
    <property type="entry name" value="Winged helix' DNA-binding domain"/>
    <property type="match status" value="1"/>
</dbReference>